<dbReference type="PIRSF" id="PIRSF006648">
    <property type="entry name" value="DrrB"/>
    <property type="match status" value="1"/>
</dbReference>
<evidence type="ECO:0000256" key="1">
    <source>
        <dbReference type="ARBA" id="ARBA00004141"/>
    </source>
</evidence>
<keyword evidence="9" id="KW-1185">Reference proteome</keyword>
<proteinExistence type="inferred from homology"/>
<feature type="domain" description="ABC transmembrane type-2" evidence="7">
    <location>
        <begin position="17"/>
        <end position="244"/>
    </location>
</feature>
<dbReference type="Proteomes" id="UP001597097">
    <property type="component" value="Unassembled WGS sequence"/>
</dbReference>
<evidence type="ECO:0000256" key="4">
    <source>
        <dbReference type="ARBA" id="ARBA00023136"/>
    </source>
</evidence>
<evidence type="ECO:0000259" key="7">
    <source>
        <dbReference type="PROSITE" id="PS51012"/>
    </source>
</evidence>
<keyword evidence="5" id="KW-0046">Antibiotic resistance</keyword>
<organism evidence="8 9">
    <name type="scientific">Nonomuraea guangzhouensis</name>
    <dbReference type="NCBI Taxonomy" id="1291555"/>
    <lineage>
        <taxon>Bacteria</taxon>
        <taxon>Bacillati</taxon>
        <taxon>Actinomycetota</taxon>
        <taxon>Actinomycetes</taxon>
        <taxon>Streptosporangiales</taxon>
        <taxon>Streptosporangiaceae</taxon>
        <taxon>Nonomuraea</taxon>
    </lineage>
</organism>
<dbReference type="PROSITE" id="PS51012">
    <property type="entry name" value="ABC_TM2"/>
    <property type="match status" value="1"/>
</dbReference>
<comment type="similarity">
    <text evidence="6">Belongs to the ABC-2 integral membrane protein family.</text>
</comment>
<dbReference type="Pfam" id="PF01061">
    <property type="entry name" value="ABC2_membrane"/>
    <property type="match status" value="1"/>
</dbReference>
<feature type="transmembrane region" description="Helical" evidence="6">
    <location>
        <begin position="221"/>
        <end position="241"/>
    </location>
</feature>
<protein>
    <recommendedName>
        <fullName evidence="6">Transport permease protein</fullName>
    </recommendedName>
</protein>
<feature type="transmembrane region" description="Helical" evidence="6">
    <location>
        <begin position="100"/>
        <end position="125"/>
    </location>
</feature>
<dbReference type="RefSeq" id="WP_219535045.1">
    <property type="nucleotide sequence ID" value="NZ_JAHKRM010000024.1"/>
</dbReference>
<reference evidence="9" key="1">
    <citation type="journal article" date="2019" name="Int. J. Syst. Evol. Microbiol.">
        <title>The Global Catalogue of Microorganisms (GCM) 10K type strain sequencing project: providing services to taxonomists for standard genome sequencing and annotation.</title>
        <authorList>
            <consortium name="The Broad Institute Genomics Platform"/>
            <consortium name="The Broad Institute Genome Sequencing Center for Infectious Disease"/>
            <person name="Wu L."/>
            <person name="Ma J."/>
        </authorList>
    </citation>
    <scope>NUCLEOTIDE SEQUENCE [LARGE SCALE GENOMIC DNA]</scope>
    <source>
        <strain evidence="9">CGMCC 1.15399</strain>
    </source>
</reference>
<dbReference type="InterPro" id="IPR013525">
    <property type="entry name" value="ABC2_TM"/>
</dbReference>
<comment type="subcellular location">
    <subcellularLocation>
        <location evidence="6">Cell membrane</location>
        <topology evidence="6">Multi-pass membrane protein</topology>
    </subcellularLocation>
    <subcellularLocation>
        <location evidence="1">Membrane</location>
        <topology evidence="1">Multi-pass membrane protein</topology>
    </subcellularLocation>
</comment>
<evidence type="ECO:0000256" key="5">
    <source>
        <dbReference type="ARBA" id="ARBA00023251"/>
    </source>
</evidence>
<evidence type="ECO:0000256" key="6">
    <source>
        <dbReference type="RuleBase" id="RU361157"/>
    </source>
</evidence>
<dbReference type="InterPro" id="IPR047817">
    <property type="entry name" value="ABC2_TM_bact-type"/>
</dbReference>
<sequence length="244" mass="25953">MRKILLVETKLHLRQWPNMIFTIGLPLALLLGLGSLPDLAKPNPGMGGERYIDTQLPAQMTLLAVLTLACSVLPAVLVTYREQGVLRRMSTTPVAPGRLLAAQLIINLVVGTVSVFLLVVLGYVVLGAAMPKQFPGFVLVFLLGSAALLALGLVISSIAPTGKSAPGIGSVVMFPLMFVAGMWIPREAMPDALRAVSDYSVAGPFAQALRDTWAGHAPQPLHLIVMAAGLLAFGGIAIRLFRWE</sequence>
<feature type="transmembrane region" description="Helical" evidence="6">
    <location>
        <begin position="60"/>
        <end position="80"/>
    </location>
</feature>
<evidence type="ECO:0000256" key="3">
    <source>
        <dbReference type="ARBA" id="ARBA00022989"/>
    </source>
</evidence>
<gene>
    <name evidence="8" type="ORF">ACFSJ0_43395</name>
</gene>
<name>A0ABW4GNL3_9ACTN</name>
<feature type="transmembrane region" description="Helical" evidence="6">
    <location>
        <begin position="137"/>
        <end position="155"/>
    </location>
</feature>
<evidence type="ECO:0000313" key="9">
    <source>
        <dbReference type="Proteomes" id="UP001597097"/>
    </source>
</evidence>
<comment type="caution">
    <text evidence="8">The sequence shown here is derived from an EMBL/GenBank/DDBJ whole genome shotgun (WGS) entry which is preliminary data.</text>
</comment>
<evidence type="ECO:0000256" key="2">
    <source>
        <dbReference type="ARBA" id="ARBA00022692"/>
    </source>
</evidence>
<keyword evidence="2 6" id="KW-0812">Transmembrane</keyword>
<keyword evidence="6" id="KW-0813">Transport</keyword>
<feature type="transmembrane region" description="Helical" evidence="6">
    <location>
        <begin position="20"/>
        <end position="40"/>
    </location>
</feature>
<dbReference type="EMBL" id="JBHUCM010000042">
    <property type="protein sequence ID" value="MFD1543949.1"/>
    <property type="molecule type" value="Genomic_DNA"/>
</dbReference>
<evidence type="ECO:0000313" key="8">
    <source>
        <dbReference type="EMBL" id="MFD1543949.1"/>
    </source>
</evidence>
<keyword evidence="3 6" id="KW-1133">Transmembrane helix</keyword>
<feature type="transmembrane region" description="Helical" evidence="6">
    <location>
        <begin position="167"/>
        <end position="184"/>
    </location>
</feature>
<dbReference type="InterPro" id="IPR052902">
    <property type="entry name" value="ABC-2_transporter"/>
</dbReference>
<accession>A0ABW4GNL3</accession>
<dbReference type="InterPro" id="IPR000412">
    <property type="entry name" value="ABC_2_transport"/>
</dbReference>
<keyword evidence="4 6" id="KW-0472">Membrane</keyword>
<dbReference type="PANTHER" id="PTHR43027">
    <property type="entry name" value="DOXORUBICIN RESISTANCE ABC TRANSPORTER PERMEASE PROTEIN DRRC-RELATED"/>
    <property type="match status" value="1"/>
</dbReference>
<dbReference type="PANTHER" id="PTHR43027:SF2">
    <property type="entry name" value="TRANSPORT PERMEASE PROTEIN"/>
    <property type="match status" value="1"/>
</dbReference>
<keyword evidence="6" id="KW-1003">Cell membrane</keyword>